<dbReference type="InterPro" id="IPR017039">
    <property type="entry name" value="Virul_fac_BrkB"/>
</dbReference>
<keyword evidence="3 7" id="KW-0812">Transmembrane</keyword>
<feature type="transmembrane region" description="Helical" evidence="7">
    <location>
        <begin position="109"/>
        <end position="130"/>
    </location>
</feature>
<dbReference type="Proteomes" id="UP001595816">
    <property type="component" value="Unassembled WGS sequence"/>
</dbReference>
<feature type="transmembrane region" description="Helical" evidence="7">
    <location>
        <begin position="187"/>
        <end position="211"/>
    </location>
</feature>
<comment type="caution">
    <text evidence="8">The sequence shown here is derived from an EMBL/GenBank/DDBJ whole genome shotgun (WGS) entry which is preliminary data.</text>
</comment>
<dbReference type="EMBL" id="JBHSAY010000005">
    <property type="protein sequence ID" value="MFC4130316.1"/>
    <property type="molecule type" value="Genomic_DNA"/>
</dbReference>
<dbReference type="PIRSF" id="PIRSF035875">
    <property type="entry name" value="RNase_BN"/>
    <property type="match status" value="1"/>
</dbReference>
<evidence type="ECO:0000256" key="7">
    <source>
        <dbReference type="SAM" id="Phobius"/>
    </source>
</evidence>
<feature type="transmembrane region" description="Helical" evidence="7">
    <location>
        <begin position="251"/>
        <end position="271"/>
    </location>
</feature>
<keyword evidence="9" id="KW-1185">Reference proteome</keyword>
<sequence>MAIFRRIQRVGSAMLERYEDSVAAARKRSSAFDNVWAAKERYSEVLGGRLAAAIAYYAFFALFALSLVAFSVFGIVFSSNDTVKGAVTDWLAQTLPTFQPEQLQANSTAIGIFGLVGLVFTGLGWVDAFRTSQRAIWRLEQHPGNLFVRRVVDLGMLLALTLVLGLSLAVIDLSAALFGWISGDTSSVWLTVATVAVTLLVNSFIGAALLTVLPRLHVQPRRLIPPAITVGIGVSLLNWGGRAYFTHSLRFYPTATVIATTGVLLLYLYFFNQIVLWGAALAASSTRGRFIDLAAGPRPADSPEGRSEPTDPPADSPAGGASGSPAT</sequence>
<evidence type="ECO:0000256" key="5">
    <source>
        <dbReference type="ARBA" id="ARBA00023136"/>
    </source>
</evidence>
<protein>
    <submittedName>
        <fullName evidence="8">YihY/virulence factor BrkB family protein</fullName>
    </submittedName>
</protein>
<evidence type="ECO:0000256" key="6">
    <source>
        <dbReference type="SAM" id="MobiDB-lite"/>
    </source>
</evidence>
<keyword evidence="5 7" id="KW-0472">Membrane</keyword>
<evidence type="ECO:0000256" key="2">
    <source>
        <dbReference type="ARBA" id="ARBA00022475"/>
    </source>
</evidence>
<feature type="transmembrane region" description="Helical" evidence="7">
    <location>
        <begin position="223"/>
        <end position="245"/>
    </location>
</feature>
<dbReference type="RefSeq" id="WP_253758117.1">
    <property type="nucleotide sequence ID" value="NZ_JAMZDZ010000001.1"/>
</dbReference>
<dbReference type="PANTHER" id="PTHR30213">
    <property type="entry name" value="INNER MEMBRANE PROTEIN YHJD"/>
    <property type="match status" value="1"/>
</dbReference>
<accession>A0ABV8LHB9</accession>
<dbReference type="PANTHER" id="PTHR30213:SF1">
    <property type="entry name" value="INNER MEMBRANE PROTEIN YHJD"/>
    <property type="match status" value="1"/>
</dbReference>
<evidence type="ECO:0000256" key="1">
    <source>
        <dbReference type="ARBA" id="ARBA00004651"/>
    </source>
</evidence>
<proteinExistence type="predicted"/>
<gene>
    <name evidence="8" type="ORF">ACFOZ4_06845</name>
</gene>
<name>A0ABV8LHB9_9ACTN</name>
<organism evidence="8 9">
    <name type="scientific">Hamadaea flava</name>
    <dbReference type="NCBI Taxonomy" id="1742688"/>
    <lineage>
        <taxon>Bacteria</taxon>
        <taxon>Bacillati</taxon>
        <taxon>Actinomycetota</taxon>
        <taxon>Actinomycetes</taxon>
        <taxon>Micromonosporales</taxon>
        <taxon>Micromonosporaceae</taxon>
        <taxon>Hamadaea</taxon>
    </lineage>
</organism>
<evidence type="ECO:0000313" key="9">
    <source>
        <dbReference type="Proteomes" id="UP001595816"/>
    </source>
</evidence>
<reference evidence="9" key="1">
    <citation type="journal article" date="2019" name="Int. J. Syst. Evol. Microbiol.">
        <title>The Global Catalogue of Microorganisms (GCM) 10K type strain sequencing project: providing services to taxonomists for standard genome sequencing and annotation.</title>
        <authorList>
            <consortium name="The Broad Institute Genomics Platform"/>
            <consortium name="The Broad Institute Genome Sequencing Center for Infectious Disease"/>
            <person name="Wu L."/>
            <person name="Ma J."/>
        </authorList>
    </citation>
    <scope>NUCLEOTIDE SEQUENCE [LARGE SCALE GENOMIC DNA]</scope>
    <source>
        <strain evidence="9">CGMCC 4.7289</strain>
    </source>
</reference>
<keyword evidence="2" id="KW-1003">Cell membrane</keyword>
<evidence type="ECO:0000256" key="3">
    <source>
        <dbReference type="ARBA" id="ARBA00022692"/>
    </source>
</evidence>
<feature type="transmembrane region" description="Helical" evidence="7">
    <location>
        <begin position="151"/>
        <end position="181"/>
    </location>
</feature>
<comment type="subcellular location">
    <subcellularLocation>
        <location evidence="1">Cell membrane</location>
        <topology evidence="1">Multi-pass membrane protein</topology>
    </subcellularLocation>
</comment>
<feature type="region of interest" description="Disordered" evidence="6">
    <location>
        <begin position="294"/>
        <end position="327"/>
    </location>
</feature>
<keyword evidence="4 7" id="KW-1133">Transmembrane helix</keyword>
<dbReference type="Pfam" id="PF03631">
    <property type="entry name" value="Virul_fac_BrkB"/>
    <property type="match status" value="1"/>
</dbReference>
<evidence type="ECO:0000256" key="4">
    <source>
        <dbReference type="ARBA" id="ARBA00022989"/>
    </source>
</evidence>
<evidence type="ECO:0000313" key="8">
    <source>
        <dbReference type="EMBL" id="MFC4130316.1"/>
    </source>
</evidence>
<feature type="transmembrane region" description="Helical" evidence="7">
    <location>
        <begin position="50"/>
        <end position="77"/>
    </location>
</feature>